<dbReference type="AlphaFoldDB" id="A0A1K1SS27"/>
<proteinExistence type="predicted"/>
<dbReference type="Proteomes" id="UP000183788">
    <property type="component" value="Unassembled WGS sequence"/>
</dbReference>
<dbReference type="EMBL" id="FPIZ01000029">
    <property type="protein sequence ID" value="SFW86669.1"/>
    <property type="molecule type" value="Genomic_DNA"/>
</dbReference>
<name>A0A1K1SS27_9BACT</name>
<sequence>MGHLKKVEVKIPNALKLSLAVVLMESTSGSKTTIAPCLSTYLEDKFIVGGNNYFFIDEVQEVKEFERTLRICWRRVLVIFTVRVVMQICYQVNWLHFCLADI</sequence>
<evidence type="ECO:0000313" key="1">
    <source>
        <dbReference type="EMBL" id="SFW86669.1"/>
    </source>
</evidence>
<reference evidence="1 2" key="1">
    <citation type="submission" date="2016-11" db="EMBL/GenBank/DDBJ databases">
        <authorList>
            <person name="Jaros S."/>
            <person name="Januszkiewicz K."/>
            <person name="Wedrychowicz H."/>
        </authorList>
    </citation>
    <scope>NUCLEOTIDE SEQUENCE [LARGE SCALE GENOMIC DNA]</scope>
    <source>
        <strain evidence="1 2">DSM 784</strain>
    </source>
</reference>
<accession>A0A1K1SS27</accession>
<gene>
    <name evidence="1" type="ORF">SAMN05661012_05951</name>
</gene>
<evidence type="ECO:0000313" key="2">
    <source>
        <dbReference type="Proteomes" id="UP000183788"/>
    </source>
</evidence>
<protein>
    <submittedName>
        <fullName evidence="1">Uncharacterized protein</fullName>
    </submittedName>
</protein>
<dbReference type="STRING" id="1004.SAMN05661012_05951"/>
<organism evidence="1 2">
    <name type="scientific">Chitinophaga sancti</name>
    <dbReference type="NCBI Taxonomy" id="1004"/>
    <lineage>
        <taxon>Bacteria</taxon>
        <taxon>Pseudomonadati</taxon>
        <taxon>Bacteroidota</taxon>
        <taxon>Chitinophagia</taxon>
        <taxon>Chitinophagales</taxon>
        <taxon>Chitinophagaceae</taxon>
        <taxon>Chitinophaga</taxon>
    </lineage>
</organism>